<protein>
    <recommendedName>
        <fullName evidence="7">Molybdopterin molybdenumtransferase</fullName>
        <ecNumber evidence="7">2.10.1.1</ecNumber>
    </recommendedName>
</protein>
<evidence type="ECO:0000259" key="8">
    <source>
        <dbReference type="SMART" id="SM00852"/>
    </source>
</evidence>
<proteinExistence type="inferred from homology"/>
<dbReference type="Pfam" id="PF03454">
    <property type="entry name" value="MoeA_C"/>
    <property type="match status" value="1"/>
</dbReference>
<comment type="cofactor">
    <cofactor evidence="7">
        <name>Mg(2+)</name>
        <dbReference type="ChEBI" id="CHEBI:18420"/>
    </cofactor>
</comment>
<comment type="similarity">
    <text evidence="3 7">Belongs to the MoeA family.</text>
</comment>
<dbReference type="EMBL" id="BAAARV010000005">
    <property type="protein sequence ID" value="GAA2331051.1"/>
    <property type="molecule type" value="Genomic_DNA"/>
</dbReference>
<accession>A0ABN3FIH0</accession>
<dbReference type="InterPro" id="IPR036425">
    <property type="entry name" value="MoaB/Mog-like_dom_sf"/>
</dbReference>
<evidence type="ECO:0000256" key="1">
    <source>
        <dbReference type="ARBA" id="ARBA00002901"/>
    </source>
</evidence>
<evidence type="ECO:0000313" key="9">
    <source>
        <dbReference type="EMBL" id="GAA2331051.1"/>
    </source>
</evidence>
<comment type="pathway">
    <text evidence="2 7">Cofactor biosynthesis; molybdopterin biosynthesis.</text>
</comment>
<keyword evidence="7" id="KW-0479">Metal-binding</keyword>
<dbReference type="PANTHER" id="PTHR10192:SF5">
    <property type="entry name" value="GEPHYRIN"/>
    <property type="match status" value="1"/>
</dbReference>
<evidence type="ECO:0000256" key="7">
    <source>
        <dbReference type="RuleBase" id="RU365090"/>
    </source>
</evidence>
<dbReference type="InterPro" id="IPR038987">
    <property type="entry name" value="MoeA-like"/>
</dbReference>
<evidence type="ECO:0000256" key="4">
    <source>
        <dbReference type="ARBA" id="ARBA00022505"/>
    </source>
</evidence>
<dbReference type="Pfam" id="PF00994">
    <property type="entry name" value="MoCF_biosynth"/>
    <property type="match status" value="1"/>
</dbReference>
<dbReference type="Gene3D" id="3.90.105.10">
    <property type="entry name" value="Molybdopterin biosynthesis moea protein, domain 2"/>
    <property type="match status" value="1"/>
</dbReference>
<dbReference type="Gene3D" id="2.170.190.11">
    <property type="entry name" value="Molybdopterin biosynthesis moea protein, domain 3"/>
    <property type="match status" value="1"/>
</dbReference>
<keyword evidence="4 7" id="KW-0500">Molybdenum</keyword>
<feature type="domain" description="MoaB/Mog" evidence="8">
    <location>
        <begin position="172"/>
        <end position="312"/>
    </location>
</feature>
<comment type="catalytic activity">
    <reaction evidence="6">
        <text>adenylyl-molybdopterin + molybdate = Mo-molybdopterin + AMP + H(+)</text>
        <dbReference type="Rhea" id="RHEA:35047"/>
        <dbReference type="ChEBI" id="CHEBI:15378"/>
        <dbReference type="ChEBI" id="CHEBI:36264"/>
        <dbReference type="ChEBI" id="CHEBI:62727"/>
        <dbReference type="ChEBI" id="CHEBI:71302"/>
        <dbReference type="ChEBI" id="CHEBI:456215"/>
        <dbReference type="EC" id="2.10.1.1"/>
    </reaction>
</comment>
<dbReference type="Proteomes" id="UP001501444">
    <property type="component" value="Unassembled WGS sequence"/>
</dbReference>
<dbReference type="InterPro" id="IPR005110">
    <property type="entry name" value="MoeA_linker/N"/>
</dbReference>
<name>A0ABN3FIH0_9ACTN</name>
<reference evidence="9 10" key="1">
    <citation type="journal article" date="2019" name="Int. J. Syst. Evol. Microbiol.">
        <title>The Global Catalogue of Microorganisms (GCM) 10K type strain sequencing project: providing services to taxonomists for standard genome sequencing and annotation.</title>
        <authorList>
            <consortium name="The Broad Institute Genomics Platform"/>
            <consortium name="The Broad Institute Genome Sequencing Center for Infectious Disease"/>
            <person name="Wu L."/>
            <person name="Ma J."/>
        </authorList>
    </citation>
    <scope>NUCLEOTIDE SEQUENCE [LARGE SCALE GENOMIC DNA]</scope>
    <source>
        <strain evidence="9 10">JCM 3272</strain>
    </source>
</reference>
<dbReference type="PANTHER" id="PTHR10192">
    <property type="entry name" value="MOLYBDOPTERIN BIOSYNTHESIS PROTEIN"/>
    <property type="match status" value="1"/>
</dbReference>
<dbReference type="SUPFAM" id="SSF53218">
    <property type="entry name" value="Molybdenum cofactor biosynthesis proteins"/>
    <property type="match status" value="1"/>
</dbReference>
<sequence length="395" mass="39912">MTLPIAWAAAREAVFAAGSAAAPGPVPVPLAASDGLTLAAPLVTLTDLPAFPTSSVDGWAARGPAPWRIVGRVLAGNRAEPLDEDGTCVEIATGGMVPRGTTAIVRVEDSTTTDGAVTGEPRRLPDWRRQGEEAAAGEELLPAGIPVTPGVIGLAASCGYDELSCRPAPRAALLVFGDELLTAGTPGAGRVRDALGPSLPSWLRRAGAQVVHERGPVADTLEDHVAALRGAIDAGAQLICTTGGTMHGPVDHLHPALAELGAQYVVNTVAVRPGFPMLVARLPGGQFVAGLPGNPQSTFVALVSLVLPLLAGLSGRPLPTLGTVTLGADVPGRGDFTHLALVTLAGGRALPVAHVGSAMLRGLANSVGFAVIPPGAEGREGTVAQMVPLLDGERS</sequence>
<dbReference type="InterPro" id="IPR001453">
    <property type="entry name" value="MoaB/Mog_dom"/>
</dbReference>
<evidence type="ECO:0000256" key="6">
    <source>
        <dbReference type="ARBA" id="ARBA00047317"/>
    </source>
</evidence>
<dbReference type="SUPFAM" id="SSF63882">
    <property type="entry name" value="MoeA N-terminal region -like"/>
    <property type="match status" value="1"/>
</dbReference>
<gene>
    <name evidence="9" type="ORF">GCM10010170_009450</name>
</gene>
<dbReference type="Gene3D" id="3.40.980.10">
    <property type="entry name" value="MoaB/Mog-like domain"/>
    <property type="match status" value="1"/>
</dbReference>
<dbReference type="CDD" id="cd00887">
    <property type="entry name" value="MoeA"/>
    <property type="match status" value="1"/>
</dbReference>
<keyword evidence="5 7" id="KW-0501">Molybdenum cofactor biosynthesis</keyword>
<dbReference type="InterPro" id="IPR036688">
    <property type="entry name" value="MoeA_C_domain_IV_sf"/>
</dbReference>
<dbReference type="EC" id="2.10.1.1" evidence="7"/>
<dbReference type="Gene3D" id="2.40.340.10">
    <property type="entry name" value="MoeA, C-terminal, domain IV"/>
    <property type="match status" value="1"/>
</dbReference>
<dbReference type="Pfam" id="PF03453">
    <property type="entry name" value="MoeA_N"/>
    <property type="match status" value="1"/>
</dbReference>
<dbReference type="SUPFAM" id="SSF63867">
    <property type="entry name" value="MoeA C-terminal domain-like"/>
    <property type="match status" value="1"/>
</dbReference>
<evidence type="ECO:0000256" key="2">
    <source>
        <dbReference type="ARBA" id="ARBA00005046"/>
    </source>
</evidence>
<dbReference type="SMART" id="SM00852">
    <property type="entry name" value="MoCF_biosynth"/>
    <property type="match status" value="1"/>
</dbReference>
<dbReference type="InterPro" id="IPR005111">
    <property type="entry name" value="MoeA_C_domain_IV"/>
</dbReference>
<keyword evidence="7" id="KW-0808">Transferase</keyword>
<keyword evidence="10" id="KW-1185">Reference proteome</keyword>
<dbReference type="InterPro" id="IPR036135">
    <property type="entry name" value="MoeA_linker/N_sf"/>
</dbReference>
<comment type="function">
    <text evidence="1 7">Catalyzes the insertion of molybdate into adenylated molybdopterin with the concomitant release of AMP.</text>
</comment>
<keyword evidence="7" id="KW-0460">Magnesium</keyword>
<evidence type="ECO:0000256" key="3">
    <source>
        <dbReference type="ARBA" id="ARBA00010763"/>
    </source>
</evidence>
<organism evidence="9 10">
    <name type="scientific">Dactylosporangium salmoneum</name>
    <dbReference type="NCBI Taxonomy" id="53361"/>
    <lineage>
        <taxon>Bacteria</taxon>
        <taxon>Bacillati</taxon>
        <taxon>Actinomycetota</taxon>
        <taxon>Actinomycetes</taxon>
        <taxon>Micromonosporales</taxon>
        <taxon>Micromonosporaceae</taxon>
        <taxon>Dactylosporangium</taxon>
    </lineage>
</organism>
<evidence type="ECO:0000313" key="10">
    <source>
        <dbReference type="Proteomes" id="UP001501444"/>
    </source>
</evidence>
<comment type="caution">
    <text evidence="9">The sequence shown here is derived from an EMBL/GenBank/DDBJ whole genome shotgun (WGS) entry which is preliminary data.</text>
</comment>
<evidence type="ECO:0000256" key="5">
    <source>
        <dbReference type="ARBA" id="ARBA00023150"/>
    </source>
</evidence>